<dbReference type="Proteomes" id="UP000053660">
    <property type="component" value="Unassembled WGS sequence"/>
</dbReference>
<dbReference type="AlphaFoldDB" id="A0A0B1SWP8"/>
<reference evidence="2 3" key="1">
    <citation type="submission" date="2014-03" db="EMBL/GenBank/DDBJ databases">
        <title>Draft genome of the hookworm Oesophagostomum dentatum.</title>
        <authorList>
            <person name="Mitreva M."/>
        </authorList>
    </citation>
    <scope>NUCLEOTIDE SEQUENCE [LARGE SCALE GENOMIC DNA]</scope>
    <source>
        <strain evidence="2 3">OD-Hann</strain>
    </source>
</reference>
<name>A0A0B1SWP8_OESDE</name>
<evidence type="ECO:0000313" key="3">
    <source>
        <dbReference type="Proteomes" id="UP000053660"/>
    </source>
</evidence>
<keyword evidence="3" id="KW-1185">Reference proteome</keyword>
<feature type="region of interest" description="Disordered" evidence="1">
    <location>
        <begin position="32"/>
        <end position="59"/>
    </location>
</feature>
<feature type="compositionally biased region" description="Pro residues" evidence="1">
    <location>
        <begin position="42"/>
        <end position="55"/>
    </location>
</feature>
<sequence>MICIDASILDALQLLNRKKRGLGKKLRKLRDKIFGRKRGGSNPPPPPPPTSPTPHPARGIEFSCEDPVFNCEGFSCSYCTDVDVNPSTTSVKDKFQNCFPQF</sequence>
<gene>
    <name evidence="2" type="ORF">OESDEN_10476</name>
</gene>
<evidence type="ECO:0000313" key="2">
    <source>
        <dbReference type="EMBL" id="KHJ89693.1"/>
    </source>
</evidence>
<proteinExistence type="predicted"/>
<evidence type="ECO:0000256" key="1">
    <source>
        <dbReference type="SAM" id="MobiDB-lite"/>
    </source>
</evidence>
<dbReference type="EMBL" id="KN553879">
    <property type="protein sequence ID" value="KHJ89693.1"/>
    <property type="molecule type" value="Genomic_DNA"/>
</dbReference>
<accession>A0A0B1SWP8</accession>
<protein>
    <submittedName>
        <fullName evidence="2">Uncharacterized protein</fullName>
    </submittedName>
</protein>
<organism evidence="2 3">
    <name type="scientific">Oesophagostomum dentatum</name>
    <name type="common">Nodular worm</name>
    <dbReference type="NCBI Taxonomy" id="61180"/>
    <lineage>
        <taxon>Eukaryota</taxon>
        <taxon>Metazoa</taxon>
        <taxon>Ecdysozoa</taxon>
        <taxon>Nematoda</taxon>
        <taxon>Chromadorea</taxon>
        <taxon>Rhabditida</taxon>
        <taxon>Rhabditina</taxon>
        <taxon>Rhabditomorpha</taxon>
        <taxon>Strongyloidea</taxon>
        <taxon>Strongylidae</taxon>
        <taxon>Oesophagostomum</taxon>
    </lineage>
</organism>